<dbReference type="EMBL" id="CAJVPM010005092">
    <property type="protein sequence ID" value="CAG8520443.1"/>
    <property type="molecule type" value="Genomic_DNA"/>
</dbReference>
<accession>A0ACA9LAW7</accession>
<reference evidence="1" key="1">
    <citation type="submission" date="2021-06" db="EMBL/GenBank/DDBJ databases">
        <authorList>
            <person name="Kallberg Y."/>
            <person name="Tangrot J."/>
            <person name="Rosling A."/>
        </authorList>
    </citation>
    <scope>NUCLEOTIDE SEQUENCE</scope>
    <source>
        <strain evidence="1">AU212A</strain>
    </source>
</reference>
<name>A0ACA9LAW7_9GLOM</name>
<sequence>MTPFNPSCFYSRISSKTFLSSFKLSHARCFGIKRYASTAAILSGTSPQNADPADLLRLQRLRNIGISAHIDSGKTTLTERILYYTGRIKAIHEVRGKDGEGAKMDSMELERERGITIQSAATYCNWNWKDHGDYNINIIDTPGHVDFTIEVERALRVLDGAVLVLCGVSGVQSQTITVDRQMRRYNVPRISFVNKLDRVGANPFNVIEQIRQKLRITAAAVQIPIGLEDDLKGVVDLIKWKAIYNEGNRGEKVIEKEIPDDLIELATSKKQELIENLADVDDQIAEIFLMEETPSTEQLMDAVRRATIANKFTPVLMGSAYKNTGVQRVLDAVCAFLPNPTEVHNTALDISRKEARVDLIPYSKNHFVGLAFKLEEGKYGQLTYIRVYQGTLKKGSFITNSKTSKKVKVPRLVRMHSNEMEDVEEVGAGEICAVFGVDCSSGDTFTDGTLSYTMTSMFVPDPVISLSITPNVKDSPNFSKALNKFQKEDPTFRVTYDLESKETIISGMGELHLDIYVERMKREYNVDCITGKPQVAFRETIKSTAKFDYTHKKQTGGAGQFGKVMGYIEPLNEVTDEDEEPLPAFENRVVGGHIPSNFIPAVEKGFQDGLEKGSLIGHPIKNVRFVLEDGAHHAVDSSELAFRLAALYAFRDAYMRANPVILEPIMSVSITAPVEFQGTVIGNLNKRKGTILDTEVQEDHFIVTAEVSLNNMFGYSSDLRSATQGKGEFTMEYKTHQPVLPYVQEELINEYKKKKLAEKK</sequence>
<keyword evidence="2" id="KW-1185">Reference proteome</keyword>
<organism evidence="1 2">
    <name type="scientific">Scutellospora calospora</name>
    <dbReference type="NCBI Taxonomy" id="85575"/>
    <lineage>
        <taxon>Eukaryota</taxon>
        <taxon>Fungi</taxon>
        <taxon>Fungi incertae sedis</taxon>
        <taxon>Mucoromycota</taxon>
        <taxon>Glomeromycotina</taxon>
        <taxon>Glomeromycetes</taxon>
        <taxon>Diversisporales</taxon>
        <taxon>Gigasporaceae</taxon>
        <taxon>Scutellospora</taxon>
    </lineage>
</organism>
<protein>
    <submittedName>
        <fullName evidence="1">5076_t:CDS:1</fullName>
    </submittedName>
</protein>
<gene>
    <name evidence="1" type="ORF">SCALOS_LOCUS4045</name>
</gene>
<proteinExistence type="predicted"/>
<dbReference type="Proteomes" id="UP000789860">
    <property type="component" value="Unassembled WGS sequence"/>
</dbReference>
<evidence type="ECO:0000313" key="2">
    <source>
        <dbReference type="Proteomes" id="UP000789860"/>
    </source>
</evidence>
<comment type="caution">
    <text evidence="1">The sequence shown here is derived from an EMBL/GenBank/DDBJ whole genome shotgun (WGS) entry which is preliminary data.</text>
</comment>
<evidence type="ECO:0000313" key="1">
    <source>
        <dbReference type="EMBL" id="CAG8520443.1"/>
    </source>
</evidence>